<feature type="transmembrane region" description="Helical" evidence="1">
    <location>
        <begin position="12"/>
        <end position="31"/>
    </location>
</feature>
<gene>
    <name evidence="2" type="ORF">ACFSUC_16855</name>
</gene>
<dbReference type="Proteomes" id="UP001597497">
    <property type="component" value="Unassembled WGS sequence"/>
</dbReference>
<comment type="caution">
    <text evidence="2">The sequence shown here is derived from an EMBL/GenBank/DDBJ whole genome shotgun (WGS) entry which is preliminary data.</text>
</comment>
<dbReference type="InterPro" id="IPR008535">
    <property type="entry name" value="DUF817"/>
</dbReference>
<reference evidence="3" key="1">
    <citation type="journal article" date="2019" name="Int. J. Syst. Evol. Microbiol.">
        <title>The Global Catalogue of Microorganisms (GCM) 10K type strain sequencing project: providing services to taxonomists for standard genome sequencing and annotation.</title>
        <authorList>
            <consortium name="The Broad Institute Genomics Platform"/>
            <consortium name="The Broad Institute Genome Sequencing Center for Infectious Disease"/>
            <person name="Wu L."/>
            <person name="Ma J."/>
        </authorList>
    </citation>
    <scope>NUCLEOTIDE SEQUENCE [LARGE SCALE GENOMIC DNA]</scope>
    <source>
        <strain evidence="3">KCTC 33676</strain>
    </source>
</reference>
<protein>
    <submittedName>
        <fullName evidence="2">DUF817 domain-containing protein</fullName>
    </submittedName>
</protein>
<evidence type="ECO:0000313" key="2">
    <source>
        <dbReference type="EMBL" id="MFD2673245.1"/>
    </source>
</evidence>
<evidence type="ECO:0000256" key="1">
    <source>
        <dbReference type="SAM" id="Phobius"/>
    </source>
</evidence>
<feature type="transmembrane region" description="Helical" evidence="1">
    <location>
        <begin position="230"/>
        <end position="247"/>
    </location>
</feature>
<accession>A0ABW5RF65</accession>
<feature type="transmembrane region" description="Helical" evidence="1">
    <location>
        <begin position="135"/>
        <end position="155"/>
    </location>
</feature>
<feature type="transmembrane region" description="Helical" evidence="1">
    <location>
        <begin position="190"/>
        <end position="210"/>
    </location>
</feature>
<dbReference type="PIRSF" id="PIRSF009141">
    <property type="entry name" value="UCP009141"/>
    <property type="match status" value="1"/>
</dbReference>
<feature type="transmembrane region" description="Helical" evidence="1">
    <location>
        <begin position="74"/>
        <end position="93"/>
    </location>
</feature>
<dbReference type="EMBL" id="JBHUMM010000043">
    <property type="protein sequence ID" value="MFD2673245.1"/>
    <property type="molecule type" value="Genomic_DNA"/>
</dbReference>
<feature type="transmembrane region" description="Helical" evidence="1">
    <location>
        <begin position="105"/>
        <end position="123"/>
    </location>
</feature>
<evidence type="ECO:0000313" key="3">
    <source>
        <dbReference type="Proteomes" id="UP001597497"/>
    </source>
</evidence>
<dbReference type="Pfam" id="PF05675">
    <property type="entry name" value="DUF817"/>
    <property type="match status" value="1"/>
</dbReference>
<proteinExistence type="predicted"/>
<sequence length="267" mass="31626">MKHAMKQLVRFGYHQAMSCLFPVCIFLSLALTKVIEVPFIHRYDFILICCLLMQLFMFLSGLETKDELKVITVFHLIGLGLELFKVHMGSWAYPEEAWSKVGGVPLYSGFMYASVASYICQSWRRLDLKWQHWPGSWLTVMLGTAIYVNFFTHHIFYDLRWWITAALCLLFYRTYVHYRVGQHRYRMHAIVSYLLIAFFIWLAENISTFLGAWKYPDQELSWRMVHWGKYSSWFLLVSISVMIVAQLKRVKQARGEQSFDHKSKVLM</sequence>
<name>A0ABW5RF65_9BACL</name>
<dbReference type="RefSeq" id="WP_379930807.1">
    <property type="nucleotide sequence ID" value="NZ_JBHUMM010000043.1"/>
</dbReference>
<keyword evidence="1" id="KW-0812">Transmembrane</keyword>
<keyword evidence="1" id="KW-1133">Transmembrane helix</keyword>
<keyword evidence="1" id="KW-0472">Membrane</keyword>
<feature type="transmembrane region" description="Helical" evidence="1">
    <location>
        <begin position="161"/>
        <end position="178"/>
    </location>
</feature>
<keyword evidence="3" id="KW-1185">Reference proteome</keyword>
<organism evidence="2 3">
    <name type="scientific">Marinicrinis sediminis</name>
    <dbReference type="NCBI Taxonomy" id="1652465"/>
    <lineage>
        <taxon>Bacteria</taxon>
        <taxon>Bacillati</taxon>
        <taxon>Bacillota</taxon>
        <taxon>Bacilli</taxon>
        <taxon>Bacillales</taxon>
        <taxon>Paenibacillaceae</taxon>
    </lineage>
</organism>
<feature type="transmembrane region" description="Helical" evidence="1">
    <location>
        <begin position="43"/>
        <end position="62"/>
    </location>
</feature>